<name>A0ACB0IMY2_TRIPR</name>
<sequence length="137" mass="15423">MLRYLGTAREEDSLNILLEFVPGGSISSLLGKFGSFPESLECSTCSSQTKTYCDEVLPLPNVPFFWILYRSYSHWRALQVIRVYTKQLLLGLEYLHNNGIIHRDIKGANILVDNKGCIKLANFGASRKVVELTTIVP</sequence>
<dbReference type="EMBL" id="CASHSV030000001">
    <property type="protein sequence ID" value="CAJ2633301.1"/>
    <property type="molecule type" value="Genomic_DNA"/>
</dbReference>
<proteinExistence type="predicted"/>
<protein>
    <submittedName>
        <fullName evidence="1">Uncharacterized protein</fullName>
    </submittedName>
</protein>
<reference evidence="1" key="1">
    <citation type="submission" date="2023-10" db="EMBL/GenBank/DDBJ databases">
        <authorList>
            <person name="Rodriguez Cubillos JULIANA M."/>
            <person name="De Vega J."/>
        </authorList>
    </citation>
    <scope>NUCLEOTIDE SEQUENCE</scope>
</reference>
<keyword evidence="2" id="KW-1185">Reference proteome</keyword>
<organism evidence="1 2">
    <name type="scientific">Trifolium pratense</name>
    <name type="common">Red clover</name>
    <dbReference type="NCBI Taxonomy" id="57577"/>
    <lineage>
        <taxon>Eukaryota</taxon>
        <taxon>Viridiplantae</taxon>
        <taxon>Streptophyta</taxon>
        <taxon>Embryophyta</taxon>
        <taxon>Tracheophyta</taxon>
        <taxon>Spermatophyta</taxon>
        <taxon>Magnoliopsida</taxon>
        <taxon>eudicotyledons</taxon>
        <taxon>Gunneridae</taxon>
        <taxon>Pentapetalae</taxon>
        <taxon>rosids</taxon>
        <taxon>fabids</taxon>
        <taxon>Fabales</taxon>
        <taxon>Fabaceae</taxon>
        <taxon>Papilionoideae</taxon>
        <taxon>50 kb inversion clade</taxon>
        <taxon>NPAAA clade</taxon>
        <taxon>Hologalegina</taxon>
        <taxon>IRL clade</taxon>
        <taxon>Trifolieae</taxon>
        <taxon>Trifolium</taxon>
    </lineage>
</organism>
<accession>A0ACB0IMY2</accession>
<comment type="caution">
    <text evidence="1">The sequence shown here is derived from an EMBL/GenBank/DDBJ whole genome shotgun (WGS) entry which is preliminary data.</text>
</comment>
<dbReference type="Proteomes" id="UP001177021">
    <property type="component" value="Unassembled WGS sequence"/>
</dbReference>
<evidence type="ECO:0000313" key="2">
    <source>
        <dbReference type="Proteomes" id="UP001177021"/>
    </source>
</evidence>
<evidence type="ECO:0000313" key="1">
    <source>
        <dbReference type="EMBL" id="CAJ2633301.1"/>
    </source>
</evidence>
<gene>
    <name evidence="1" type="ORF">MILVUS5_LOCUS4435</name>
</gene>